<gene>
    <name evidence="2" type="ORF">M9978_15325</name>
</gene>
<feature type="chain" id="PRO_5040782746" description="Tetratricopeptide repeat-containing protein" evidence="1">
    <location>
        <begin position="22"/>
        <end position="419"/>
    </location>
</feature>
<feature type="signal peptide" evidence="1">
    <location>
        <begin position="1"/>
        <end position="21"/>
    </location>
</feature>
<dbReference type="Proteomes" id="UP001139451">
    <property type="component" value="Unassembled WGS sequence"/>
</dbReference>
<keyword evidence="1" id="KW-0732">Signal</keyword>
<organism evidence="2 3">
    <name type="scientific">Sphingomonas tagetis</name>
    <dbReference type="NCBI Taxonomy" id="2949092"/>
    <lineage>
        <taxon>Bacteria</taxon>
        <taxon>Pseudomonadati</taxon>
        <taxon>Pseudomonadota</taxon>
        <taxon>Alphaproteobacteria</taxon>
        <taxon>Sphingomonadales</taxon>
        <taxon>Sphingomonadaceae</taxon>
        <taxon>Sphingomonas</taxon>
    </lineage>
</organism>
<dbReference type="RefSeq" id="WP_254294700.1">
    <property type="nucleotide sequence ID" value="NZ_JAMLDX010000012.1"/>
</dbReference>
<comment type="caution">
    <text evidence="2">The sequence shown here is derived from an EMBL/GenBank/DDBJ whole genome shotgun (WGS) entry which is preliminary data.</text>
</comment>
<evidence type="ECO:0008006" key="4">
    <source>
        <dbReference type="Google" id="ProtNLM"/>
    </source>
</evidence>
<name>A0A9X2HLC1_9SPHN</name>
<dbReference type="EMBL" id="JAMLDX010000012">
    <property type="protein sequence ID" value="MCP3731797.1"/>
    <property type="molecule type" value="Genomic_DNA"/>
</dbReference>
<evidence type="ECO:0000313" key="2">
    <source>
        <dbReference type="EMBL" id="MCP3731797.1"/>
    </source>
</evidence>
<evidence type="ECO:0000313" key="3">
    <source>
        <dbReference type="Proteomes" id="UP001139451"/>
    </source>
</evidence>
<dbReference type="Gene3D" id="1.25.40.10">
    <property type="entry name" value="Tetratricopeptide repeat domain"/>
    <property type="match status" value="1"/>
</dbReference>
<dbReference type="InterPro" id="IPR011990">
    <property type="entry name" value="TPR-like_helical_dom_sf"/>
</dbReference>
<proteinExistence type="predicted"/>
<dbReference type="SUPFAM" id="SSF48452">
    <property type="entry name" value="TPR-like"/>
    <property type="match status" value="1"/>
</dbReference>
<dbReference type="AlphaFoldDB" id="A0A9X2HLC1"/>
<protein>
    <recommendedName>
        <fullName evidence="4">Tetratricopeptide repeat-containing protein</fullName>
    </recommendedName>
</protein>
<sequence length="419" mass="44919">MKSVSKAALAAAFLMSAPAFIAASPAVAQKKKEEAGALKISEEFRKPAAEVQKLVEAKDWAGVKARVDALDALAKNDDEKYYAATFRLQASAATSDNPNIIRALDILIANPKTPPADLGRYHFFRGDFAYQEKKFADAAGHFAKARDLGFQPQGTNLNLRIAQAQLDGGQVVEGAAAIDAAIKAEEAAGRKAPEAWYKVVVSKFYTKGDKANAATWLARQVAAYPSPDAWRSSLMVFMEQASTKGTTLDADHRLDILRLIRAAKGLAGEADYYEYADAAQRRGLPWEVVSLVDEGRALGKITKPNPRIDPIYSQAVNRQKAEVSLASEEKRAAAGANGAVAMSTADAYLASGNNAKAIELYRLALQKGGVDTSLVNTRLGIALARSGQKAEAKAAFSGVSGSPRGDIARFWTTWLDQQP</sequence>
<keyword evidence="3" id="KW-1185">Reference proteome</keyword>
<evidence type="ECO:0000256" key="1">
    <source>
        <dbReference type="SAM" id="SignalP"/>
    </source>
</evidence>
<accession>A0A9X2HLC1</accession>
<reference evidence="2" key="1">
    <citation type="submission" date="2022-05" db="EMBL/GenBank/DDBJ databases">
        <title>Sphingomonas sp. strain MG17 Genome sequencing and assembly.</title>
        <authorList>
            <person name="Kim I."/>
        </authorList>
    </citation>
    <scope>NUCLEOTIDE SEQUENCE</scope>
    <source>
        <strain evidence="2">MG17</strain>
    </source>
</reference>